<dbReference type="InterPro" id="IPR025476">
    <property type="entry name" value="Helitron_helicase-like"/>
</dbReference>
<evidence type="ECO:0000313" key="2">
    <source>
        <dbReference type="EMBL" id="RWS00631.1"/>
    </source>
</evidence>
<evidence type="ECO:0000259" key="1">
    <source>
        <dbReference type="Pfam" id="PF14214"/>
    </source>
</evidence>
<dbReference type="Proteomes" id="UP000288716">
    <property type="component" value="Unassembled WGS sequence"/>
</dbReference>
<feature type="domain" description="Helitron helicase-like" evidence="1">
    <location>
        <begin position="1"/>
        <end position="88"/>
    </location>
</feature>
<dbReference type="EMBL" id="NCKV01059390">
    <property type="protein sequence ID" value="RWS00631.1"/>
    <property type="molecule type" value="Genomic_DNA"/>
</dbReference>
<dbReference type="STRING" id="299467.A0A443QC93"/>
<organism evidence="2 3">
    <name type="scientific">Leptotrombidium deliense</name>
    <dbReference type="NCBI Taxonomy" id="299467"/>
    <lineage>
        <taxon>Eukaryota</taxon>
        <taxon>Metazoa</taxon>
        <taxon>Ecdysozoa</taxon>
        <taxon>Arthropoda</taxon>
        <taxon>Chelicerata</taxon>
        <taxon>Arachnida</taxon>
        <taxon>Acari</taxon>
        <taxon>Acariformes</taxon>
        <taxon>Trombidiformes</taxon>
        <taxon>Prostigmata</taxon>
        <taxon>Anystina</taxon>
        <taxon>Parasitengona</taxon>
        <taxon>Trombiculoidea</taxon>
        <taxon>Trombiculidae</taxon>
        <taxon>Leptotrombidium</taxon>
    </lineage>
</organism>
<keyword evidence="3" id="KW-1185">Reference proteome</keyword>
<protein>
    <recommendedName>
        <fullName evidence="1">Helitron helicase-like domain-containing protein</fullName>
    </recommendedName>
</protein>
<accession>A0A443QC93</accession>
<proteinExistence type="predicted"/>
<sequence length="135" mass="15893">MAISRKIGRPDLFITMTCNPKWPEIQRYLKSLPKGLTANDIPHFTCRLFYQKILSLIKDLENVFGTVRAYVYTIEFQKRGLPHMHFLVTLKNKLLNADDIDNFIRAEIPDKSKFPKLWYKVTKHMLHGPRTDSML</sequence>
<gene>
    <name evidence="2" type="ORF">B4U80_11542</name>
</gene>
<name>A0A443QC93_9ACAR</name>
<feature type="non-terminal residue" evidence="2">
    <location>
        <position position="135"/>
    </location>
</feature>
<reference evidence="2 3" key="1">
    <citation type="journal article" date="2018" name="Gigascience">
        <title>Genomes of trombidid mites reveal novel predicted allergens and laterally-transferred genes associated with secondary metabolism.</title>
        <authorList>
            <person name="Dong X."/>
            <person name="Chaisiri K."/>
            <person name="Xia D."/>
            <person name="Armstrong S.D."/>
            <person name="Fang Y."/>
            <person name="Donnelly M.J."/>
            <person name="Kadowaki T."/>
            <person name="McGarry J.W."/>
            <person name="Darby A.C."/>
            <person name="Makepeace B.L."/>
        </authorList>
    </citation>
    <scope>NUCLEOTIDE SEQUENCE [LARGE SCALE GENOMIC DNA]</scope>
    <source>
        <strain evidence="2">UoL-UT</strain>
    </source>
</reference>
<dbReference type="OrthoDB" id="6509606at2759"/>
<dbReference type="Pfam" id="PF14214">
    <property type="entry name" value="Helitron_like_N"/>
    <property type="match status" value="1"/>
</dbReference>
<evidence type="ECO:0000313" key="3">
    <source>
        <dbReference type="Proteomes" id="UP000288716"/>
    </source>
</evidence>
<dbReference type="AlphaFoldDB" id="A0A443QC93"/>
<comment type="caution">
    <text evidence="2">The sequence shown here is derived from an EMBL/GenBank/DDBJ whole genome shotgun (WGS) entry which is preliminary data.</text>
</comment>
<dbReference type="VEuPathDB" id="VectorBase:LDEU014453"/>